<comment type="caution">
    <text evidence="2">The sequence shown here is derived from an EMBL/GenBank/DDBJ whole genome shotgun (WGS) entry which is preliminary data.</text>
</comment>
<dbReference type="EMBL" id="MHCQ01000017">
    <property type="protein sequence ID" value="OGY24677.1"/>
    <property type="molecule type" value="Genomic_DNA"/>
</dbReference>
<evidence type="ECO:0000256" key="1">
    <source>
        <dbReference type="SAM" id="Phobius"/>
    </source>
</evidence>
<proteinExistence type="predicted"/>
<dbReference type="Pfam" id="PF18895">
    <property type="entry name" value="T4SS_pilin"/>
    <property type="match status" value="1"/>
</dbReference>
<dbReference type="Gene3D" id="1.20.1070.10">
    <property type="entry name" value="Rhodopsin 7-helix transmembrane proteins"/>
    <property type="match status" value="1"/>
</dbReference>
<keyword evidence="1" id="KW-1133">Transmembrane helix</keyword>
<keyword evidence="1" id="KW-0472">Membrane</keyword>
<organism evidence="2 3">
    <name type="scientific">Candidatus Woykebacteria bacterium RBG_13_40_7b</name>
    <dbReference type="NCBI Taxonomy" id="1802594"/>
    <lineage>
        <taxon>Bacteria</taxon>
        <taxon>Candidatus Woykeibacteriota</taxon>
    </lineage>
</organism>
<dbReference type="InterPro" id="IPR043993">
    <property type="entry name" value="T4SS_pilin"/>
</dbReference>
<gene>
    <name evidence="2" type="ORF">A2Y57_00335</name>
</gene>
<protein>
    <submittedName>
        <fullName evidence="2">Uncharacterized protein</fullName>
    </submittedName>
</protein>
<name>A0A1G1WBH3_9BACT</name>
<evidence type="ECO:0000313" key="2">
    <source>
        <dbReference type="EMBL" id="OGY24677.1"/>
    </source>
</evidence>
<feature type="transmembrane region" description="Helical" evidence="1">
    <location>
        <begin position="82"/>
        <end position="100"/>
    </location>
</feature>
<feature type="transmembrane region" description="Helical" evidence="1">
    <location>
        <begin position="121"/>
        <end position="142"/>
    </location>
</feature>
<sequence length="159" mass="16881">MIKKIFFFPLIFSLLSFLYLLLPVVSYADHPPPCYSGETLVDVTGSDDFMCVSAGGTGGSAGTIALPDFIKNISLQSIASNAAKLILAIAGLLFFFYLLFGGIRMMTSAGDEKSAASARSAVTTGLLGFLLVVAAYFIALFIEEVFHIPIINVTIPGVN</sequence>
<evidence type="ECO:0000313" key="3">
    <source>
        <dbReference type="Proteomes" id="UP000177103"/>
    </source>
</evidence>
<dbReference type="AlphaFoldDB" id="A0A1G1WBH3"/>
<dbReference type="Proteomes" id="UP000177103">
    <property type="component" value="Unassembled WGS sequence"/>
</dbReference>
<reference evidence="2 3" key="1">
    <citation type="journal article" date="2016" name="Nat. Commun.">
        <title>Thousands of microbial genomes shed light on interconnected biogeochemical processes in an aquifer system.</title>
        <authorList>
            <person name="Anantharaman K."/>
            <person name="Brown C.T."/>
            <person name="Hug L.A."/>
            <person name="Sharon I."/>
            <person name="Castelle C.J."/>
            <person name="Probst A.J."/>
            <person name="Thomas B.C."/>
            <person name="Singh A."/>
            <person name="Wilkins M.J."/>
            <person name="Karaoz U."/>
            <person name="Brodie E.L."/>
            <person name="Williams K.H."/>
            <person name="Hubbard S.S."/>
            <person name="Banfield J.F."/>
        </authorList>
    </citation>
    <scope>NUCLEOTIDE SEQUENCE [LARGE SCALE GENOMIC DNA]</scope>
</reference>
<accession>A0A1G1WBH3</accession>
<keyword evidence="1" id="KW-0812">Transmembrane</keyword>